<name>A0AA48WDB4_9BURK</name>
<dbReference type="Proteomes" id="UP000662888">
    <property type="component" value="Chromosome"/>
</dbReference>
<feature type="domain" description="Beta-ketoacyl synthase-like N-terminal" evidence="1">
    <location>
        <begin position="26"/>
        <end position="247"/>
    </location>
</feature>
<proteinExistence type="predicted"/>
<dbReference type="Pfam" id="PF13723">
    <property type="entry name" value="Ketoacyl-synt_2"/>
    <property type="match status" value="1"/>
</dbReference>
<gene>
    <name evidence="2" type="ORF">IV454_27360</name>
</gene>
<sequence length="251" mass="25934">MQVDGLKFSIAAHSAWAPGLATAEAWAGWAQVPVRIAAAGAGPDPAVASMPAMLRRRAGFLGKMALEVAYRCLDGRTDVAAVFCSRHGEVSRAVDLLGELSQGEPMSPTGFGLAVHNASAGLFSIARTDRANHMALSAGAATVEHGVVEACGLLADGAPMVLLVVYDCALPAVLAHFEDCDEQPHAWAWLMTAPGADTISLACAAADADADTAAPASTQPGGLDVLQFQLSGAASLVRQAGMQRWTWTRDV</sequence>
<dbReference type="RefSeq" id="WP_206088727.1">
    <property type="nucleotide sequence ID" value="NZ_CP065053.1"/>
</dbReference>
<keyword evidence="3" id="KW-1185">Reference proteome</keyword>
<dbReference type="EMBL" id="CP065053">
    <property type="protein sequence ID" value="QPI49150.1"/>
    <property type="molecule type" value="Genomic_DNA"/>
</dbReference>
<accession>A0AA48WDB4</accession>
<evidence type="ECO:0000313" key="2">
    <source>
        <dbReference type="EMBL" id="QPI49150.1"/>
    </source>
</evidence>
<evidence type="ECO:0000259" key="1">
    <source>
        <dbReference type="Pfam" id="PF13723"/>
    </source>
</evidence>
<organism evidence="2 3">
    <name type="scientific">Massilia antarctica</name>
    <dbReference type="NCBI Taxonomy" id="2765360"/>
    <lineage>
        <taxon>Bacteria</taxon>
        <taxon>Pseudomonadati</taxon>
        <taxon>Pseudomonadota</taxon>
        <taxon>Betaproteobacteria</taxon>
        <taxon>Burkholderiales</taxon>
        <taxon>Oxalobacteraceae</taxon>
        <taxon>Telluria group</taxon>
        <taxon>Massilia</taxon>
    </lineage>
</organism>
<evidence type="ECO:0000313" key="3">
    <source>
        <dbReference type="Proteomes" id="UP000662888"/>
    </source>
</evidence>
<dbReference type="InterPro" id="IPR014030">
    <property type="entry name" value="Ketoacyl_synth_N"/>
</dbReference>
<protein>
    <submittedName>
        <fullName evidence="2">Beta-ketoacyl synthase chain length factor</fullName>
    </submittedName>
</protein>
<reference evidence="2 3" key="1">
    <citation type="submission" date="2020-11" db="EMBL/GenBank/DDBJ databases">
        <authorList>
            <person name="Sun Q."/>
        </authorList>
    </citation>
    <scope>NUCLEOTIDE SEQUENCE [LARGE SCALE GENOMIC DNA]</scope>
    <source>
        <strain evidence="2 3">P8398</strain>
    </source>
</reference>